<feature type="region of interest" description="Disordered" evidence="2">
    <location>
        <begin position="374"/>
        <end position="470"/>
    </location>
</feature>
<feature type="compositionally biased region" description="Polar residues" evidence="2">
    <location>
        <begin position="1203"/>
        <end position="1226"/>
    </location>
</feature>
<evidence type="ECO:0000313" key="4">
    <source>
        <dbReference type="Proteomes" id="UP001633002"/>
    </source>
</evidence>
<accession>A0ABD3HKM4</accession>
<keyword evidence="1" id="KW-0175">Coiled coil</keyword>
<feature type="compositionally biased region" description="Basic and acidic residues" evidence="2">
    <location>
        <begin position="376"/>
        <end position="387"/>
    </location>
</feature>
<feature type="region of interest" description="Disordered" evidence="2">
    <location>
        <begin position="85"/>
        <end position="220"/>
    </location>
</feature>
<feature type="compositionally biased region" description="Polar residues" evidence="2">
    <location>
        <begin position="131"/>
        <end position="140"/>
    </location>
</feature>
<feature type="compositionally biased region" description="Basic and acidic residues" evidence="2">
    <location>
        <begin position="1245"/>
        <end position="1279"/>
    </location>
</feature>
<feature type="coiled-coil region" evidence="1">
    <location>
        <begin position="719"/>
        <end position="753"/>
    </location>
</feature>
<dbReference type="Proteomes" id="UP001633002">
    <property type="component" value="Unassembled WGS sequence"/>
</dbReference>
<feature type="compositionally biased region" description="Basic and acidic residues" evidence="2">
    <location>
        <begin position="1335"/>
        <end position="1350"/>
    </location>
</feature>
<protein>
    <submittedName>
        <fullName evidence="3">Uncharacterized protein</fullName>
    </submittedName>
</protein>
<feature type="compositionally biased region" description="Polar residues" evidence="2">
    <location>
        <begin position="106"/>
        <end position="119"/>
    </location>
</feature>
<feature type="compositionally biased region" description="Basic and acidic residues" evidence="2">
    <location>
        <begin position="984"/>
        <end position="1000"/>
    </location>
</feature>
<feature type="compositionally biased region" description="Basic and acidic residues" evidence="2">
    <location>
        <begin position="335"/>
        <end position="353"/>
    </location>
</feature>
<feature type="compositionally biased region" description="Acidic residues" evidence="2">
    <location>
        <begin position="458"/>
        <end position="467"/>
    </location>
</feature>
<feature type="compositionally biased region" description="Polar residues" evidence="2">
    <location>
        <begin position="324"/>
        <end position="334"/>
    </location>
</feature>
<comment type="caution">
    <text evidence="3">The sequence shown here is derived from an EMBL/GenBank/DDBJ whole genome shotgun (WGS) entry which is preliminary data.</text>
</comment>
<dbReference type="PANTHER" id="PTHR33476:SF22">
    <property type="entry name" value="PROTEIN POLAR LOCALIZATION DURING ASYMMETRIC DIVISION AND REDISTRIBUTION"/>
    <property type="match status" value="1"/>
</dbReference>
<feature type="compositionally biased region" description="Polar residues" evidence="2">
    <location>
        <begin position="1122"/>
        <end position="1133"/>
    </location>
</feature>
<dbReference type="EMBL" id="JBJQOH010000003">
    <property type="protein sequence ID" value="KAL3690759.1"/>
    <property type="molecule type" value="Genomic_DNA"/>
</dbReference>
<feature type="region of interest" description="Disordered" evidence="2">
    <location>
        <begin position="984"/>
        <end position="1022"/>
    </location>
</feature>
<feature type="compositionally biased region" description="Basic and acidic residues" evidence="2">
    <location>
        <begin position="428"/>
        <end position="441"/>
    </location>
</feature>
<feature type="region of interest" description="Disordered" evidence="2">
    <location>
        <begin position="324"/>
        <end position="353"/>
    </location>
</feature>
<feature type="region of interest" description="Disordered" evidence="2">
    <location>
        <begin position="493"/>
        <end position="594"/>
    </location>
</feature>
<gene>
    <name evidence="3" type="ORF">R1sor_004410</name>
</gene>
<proteinExistence type="predicted"/>
<feature type="compositionally biased region" description="Polar residues" evidence="2">
    <location>
        <begin position="293"/>
        <end position="304"/>
    </location>
</feature>
<feature type="region of interest" description="Disordered" evidence="2">
    <location>
        <begin position="260"/>
        <end position="311"/>
    </location>
</feature>
<name>A0ABD3HKM4_9MARC</name>
<evidence type="ECO:0000256" key="1">
    <source>
        <dbReference type="SAM" id="Coils"/>
    </source>
</evidence>
<dbReference type="InterPro" id="IPR040348">
    <property type="entry name" value="POLAR-like"/>
</dbReference>
<feature type="compositionally biased region" description="Low complexity" evidence="2">
    <location>
        <begin position="562"/>
        <end position="578"/>
    </location>
</feature>
<feature type="coiled-coil region" evidence="1">
    <location>
        <begin position="902"/>
        <end position="936"/>
    </location>
</feature>
<organism evidence="3 4">
    <name type="scientific">Riccia sorocarpa</name>
    <dbReference type="NCBI Taxonomy" id="122646"/>
    <lineage>
        <taxon>Eukaryota</taxon>
        <taxon>Viridiplantae</taxon>
        <taxon>Streptophyta</taxon>
        <taxon>Embryophyta</taxon>
        <taxon>Marchantiophyta</taxon>
        <taxon>Marchantiopsida</taxon>
        <taxon>Marchantiidae</taxon>
        <taxon>Marchantiales</taxon>
        <taxon>Ricciaceae</taxon>
        <taxon>Riccia</taxon>
    </lineage>
</organism>
<reference evidence="3 4" key="1">
    <citation type="submission" date="2024-09" db="EMBL/GenBank/DDBJ databases">
        <title>Chromosome-scale assembly of Riccia sorocarpa.</title>
        <authorList>
            <person name="Paukszto L."/>
        </authorList>
    </citation>
    <scope>NUCLEOTIDE SEQUENCE [LARGE SCALE GENOMIC DNA]</scope>
    <source>
        <strain evidence="3">LP-2024</strain>
        <tissue evidence="3">Aerial parts of the thallus</tissue>
    </source>
</reference>
<evidence type="ECO:0000256" key="2">
    <source>
        <dbReference type="SAM" id="MobiDB-lite"/>
    </source>
</evidence>
<feature type="region of interest" description="Disordered" evidence="2">
    <location>
        <begin position="1099"/>
        <end position="1141"/>
    </location>
</feature>
<feature type="compositionally biased region" description="Basic and acidic residues" evidence="2">
    <location>
        <begin position="93"/>
        <end position="103"/>
    </location>
</feature>
<keyword evidence="4" id="KW-1185">Reference proteome</keyword>
<evidence type="ECO:0000313" key="3">
    <source>
        <dbReference type="EMBL" id="KAL3690759.1"/>
    </source>
</evidence>
<feature type="region of interest" description="Disordered" evidence="2">
    <location>
        <begin position="1188"/>
        <end position="1299"/>
    </location>
</feature>
<feature type="region of interest" description="Disordered" evidence="2">
    <location>
        <begin position="1323"/>
        <end position="1358"/>
    </location>
</feature>
<sequence>MRDAPCDEEQGPSRRKSSIVEEQHLRRGILLVKIWQEVLKLKLAVEKKDLFSGRLDEFKREMWLLLVAAGSGYLARCWQKTLKPNNDPQLSDRAYHEDPDERPGSPNYSNQLISDTSPNGMRYASRGQHVSPRSATQARSSHSRGLSRKLFADGSNQGQPRSDSGEPDENRMLIGGGGGRASLEGPRTDSKRTPWSTGKTNKKQGNSSVDDEDRESSGGCLRRTGRWVRDRRKSSFSSSSSSSLQRLLLEADETLASAAGSSGRDFESSTQSQKEAIGVDSRPTGLLVVDGNADQNGAQPSQDEPATGAVRDKIFRFEKGKSGTISTFTASSSGTKDESSNSGSKEEKESRSLKAETVNAMLCLRAANLANAQAQEIEREKQNHKVENTASSSQEVGDNVSGGKSKRRSDLGKVSGNQESSEIFPGKRSSDARKSFSRESSEMTSVSFSGKRMKDKEEAGEETDDQAESSLASVFGPIDLSQVFFGFDSLLFGSPKDARSPGRGSRKFKSASRNGNRNLRRMRESPKPLSAIESALRAQESREETPYVSRVLNFGSYEERPSPSSGGSEESPSSSPSSKAQEFAETKVGSSESDKLKGVIGLPALITPRKKGLPPRSKGAKSFKGRLELVIAEANFPRSVISEETERIYPSQSKLNDVVWRRTSLPVFLKKRKVSQAVSPSSIPADASRNAYEFEALVVPPMEGLLYSFGVGIGVMSTMESSEAEIQRLSRLLQESEEKIDHLNELLRESRQMTADFHSPVPAGNISSDAVEVGRSKPQRNVLALVPVMDEPGRERNDVMRKEAPETPQQIEHMAELEAELEAQLGLLTGDLSDYNGTPDFEELDPEGVAGVADHDLVVDGLPAVLDWDDDNDDFVPADGPNYSGGGVSPRELARLLRKVQNSIHERQIHDLEADLTEAEERLQKMEKELQELKARIGSSPVLPPSEGKWIFMPEDTMKMFDLATEVSEFADVTDDGRVLELRPESREDKGPEMEERYIKSSDGAPIRSESGTLETSPILPERSSSRPIISALSIRGSVKSLMLSEETTEAAAQAANDAVCDEFLSSVLSSSLECDKLGGSHGAEEDEEDLGSPDFSVSVIEMPLSPPPTKSNDKSKDPFAYSSNDPRISSVSDPGPFFHDEIPAVTSGEDLDQVVGQLLKRDTSSVKNAIKEFLRWERATDEMVEEEEAAASQMYSRRAAGKNSTPQKSIISSRLEQLARSTFTSGKPRGKSTDVPPQSFSYTKLDDTTTKLSSSRDREASAVIKERPARRETGKTDTSKVNFAPKEGGASSRVASADYSAADTEFQSLLEKRRELRYASTKVGLSLSSAPSAPERDAATYYRQREDPTRAGNNSPIKKLSAKNLFNSSNTKNTLISLETQNNNRLYQNPMSDWLAEVGSPPSEGS</sequence>
<feature type="compositionally biased region" description="Polar residues" evidence="2">
    <location>
        <begin position="193"/>
        <end position="208"/>
    </location>
</feature>
<dbReference type="PANTHER" id="PTHR33476">
    <property type="entry name" value="EMB|CAB62613.1"/>
    <property type="match status" value="1"/>
</dbReference>